<feature type="compositionally biased region" description="Polar residues" evidence="1">
    <location>
        <begin position="920"/>
        <end position="930"/>
    </location>
</feature>
<feature type="region of interest" description="Disordered" evidence="1">
    <location>
        <begin position="127"/>
        <end position="171"/>
    </location>
</feature>
<dbReference type="PANTHER" id="PTHR35152:SF1">
    <property type="entry name" value="DOMAIN SIGNALLING PROTEIN, PUTATIVE (AFU_ORTHOLOGUE AFUA_5G11310)-RELATED"/>
    <property type="match status" value="1"/>
</dbReference>
<dbReference type="InterPro" id="IPR005330">
    <property type="entry name" value="MHYT_dom"/>
</dbReference>
<feature type="compositionally biased region" description="Acidic residues" evidence="1">
    <location>
        <begin position="224"/>
        <end position="235"/>
    </location>
</feature>
<feature type="transmembrane region" description="Helical" evidence="2">
    <location>
        <begin position="323"/>
        <end position="344"/>
    </location>
</feature>
<feature type="region of interest" description="Disordered" evidence="1">
    <location>
        <begin position="981"/>
        <end position="1000"/>
    </location>
</feature>
<feature type="compositionally biased region" description="Basic and acidic residues" evidence="1">
    <location>
        <begin position="209"/>
        <end position="221"/>
    </location>
</feature>
<feature type="region of interest" description="Disordered" evidence="1">
    <location>
        <begin position="911"/>
        <end position="962"/>
    </location>
</feature>
<feature type="transmembrane region" description="Helical" evidence="2">
    <location>
        <begin position="286"/>
        <end position="311"/>
    </location>
</feature>
<feature type="domain" description="MHYT" evidence="3">
    <location>
        <begin position="262"/>
        <end position="308"/>
    </location>
</feature>
<accession>A0AAV5GMN9</accession>
<feature type="transmembrane region" description="Helical" evidence="2">
    <location>
        <begin position="254"/>
        <end position="271"/>
    </location>
</feature>
<evidence type="ECO:0000259" key="3">
    <source>
        <dbReference type="Pfam" id="PF03707"/>
    </source>
</evidence>
<feature type="transmembrane region" description="Helical" evidence="2">
    <location>
        <begin position="91"/>
        <end position="118"/>
    </location>
</feature>
<name>A0AAV5GMN9_9BASI</name>
<feature type="transmembrane region" description="Helical" evidence="2">
    <location>
        <begin position="364"/>
        <end position="387"/>
    </location>
</feature>
<keyword evidence="5" id="KW-1185">Reference proteome</keyword>
<organism evidence="4 5">
    <name type="scientific">Rhodotorula paludigena</name>
    <dbReference type="NCBI Taxonomy" id="86838"/>
    <lineage>
        <taxon>Eukaryota</taxon>
        <taxon>Fungi</taxon>
        <taxon>Dikarya</taxon>
        <taxon>Basidiomycota</taxon>
        <taxon>Pucciniomycotina</taxon>
        <taxon>Microbotryomycetes</taxon>
        <taxon>Sporidiobolales</taxon>
        <taxon>Sporidiobolaceae</taxon>
        <taxon>Rhodotorula</taxon>
    </lineage>
</organism>
<comment type="caution">
    <text evidence="4">The sequence shown here is derived from an EMBL/GenBank/DDBJ whole genome shotgun (WGS) entry which is preliminary data.</text>
</comment>
<feature type="compositionally biased region" description="Polar residues" evidence="1">
    <location>
        <begin position="939"/>
        <end position="948"/>
    </location>
</feature>
<gene>
    <name evidence="4" type="ORF">Rhopal_003820-T1</name>
</gene>
<keyword evidence="2" id="KW-1133">Transmembrane helix</keyword>
<proteinExistence type="predicted"/>
<dbReference type="PANTHER" id="PTHR35152">
    <property type="entry name" value="DOMAIN SIGNALLING PROTEIN, PUTATIVE (AFU_ORTHOLOGUE AFUA_5G11310)-RELATED"/>
    <property type="match status" value="1"/>
</dbReference>
<evidence type="ECO:0000256" key="2">
    <source>
        <dbReference type="SAM" id="Phobius"/>
    </source>
</evidence>
<dbReference type="AlphaFoldDB" id="A0AAV5GMN9"/>
<feature type="region of interest" description="Disordered" evidence="1">
    <location>
        <begin position="497"/>
        <end position="529"/>
    </location>
</feature>
<feature type="transmembrane region" description="Helical" evidence="2">
    <location>
        <begin position="18"/>
        <end position="39"/>
    </location>
</feature>
<dbReference type="EMBL" id="BQKY01000007">
    <property type="protein sequence ID" value="GJN90806.1"/>
    <property type="molecule type" value="Genomic_DNA"/>
</dbReference>
<evidence type="ECO:0000313" key="4">
    <source>
        <dbReference type="EMBL" id="GJN90806.1"/>
    </source>
</evidence>
<feature type="region of interest" description="Disordered" evidence="1">
    <location>
        <begin position="209"/>
        <end position="237"/>
    </location>
</feature>
<evidence type="ECO:0000313" key="5">
    <source>
        <dbReference type="Proteomes" id="UP001342314"/>
    </source>
</evidence>
<dbReference type="Proteomes" id="UP001342314">
    <property type="component" value="Unassembled WGS sequence"/>
</dbReference>
<feature type="transmembrane region" description="Helical" evidence="2">
    <location>
        <begin position="51"/>
        <end position="71"/>
    </location>
</feature>
<evidence type="ECO:0000256" key="1">
    <source>
        <dbReference type="SAM" id="MobiDB-lite"/>
    </source>
</evidence>
<keyword evidence="2" id="KW-0472">Membrane</keyword>
<feature type="region of interest" description="Disordered" evidence="1">
    <location>
        <begin position="837"/>
        <end position="883"/>
    </location>
</feature>
<feature type="domain" description="MHYT" evidence="3">
    <location>
        <begin position="64"/>
        <end position="117"/>
    </location>
</feature>
<dbReference type="Pfam" id="PF03707">
    <property type="entry name" value="MHYT"/>
    <property type="match status" value="2"/>
</dbReference>
<reference evidence="4 5" key="1">
    <citation type="submission" date="2021-12" db="EMBL/GenBank/DDBJ databases">
        <title>High titer production of polyol ester of fatty acids by Rhodotorula paludigena BS15 towards product separation-free biomass refinery.</title>
        <authorList>
            <person name="Mano J."/>
            <person name="Ono H."/>
            <person name="Tanaka T."/>
            <person name="Naito K."/>
            <person name="Sushida H."/>
            <person name="Ike M."/>
            <person name="Tokuyasu K."/>
            <person name="Kitaoka M."/>
        </authorList>
    </citation>
    <scope>NUCLEOTIDE SEQUENCE [LARGE SCALE GENOMIC DNA]</scope>
    <source>
        <strain evidence="4 5">BS15</strain>
    </source>
</reference>
<sequence>MADQAPVYIELTAHYNGAFIFLSYLVSFVGSWTTLEMLLKRTGSTGKWNVMLLLGAGIAFGSTATFGMHFVGNQAVTLRFPAPWEGTGAPLSYNAGYTILSLVVAILSMILAFSFIGLRFNAPQWRSRLTDEEQGSTATSEKSAIAGHEDEEELATPEAVDKNPDMATGAAFDPDLKIEHGQQQTRFHLPGVRKVSLTPSAFNISLPKRRDSAFDDEKRPPPPDVDEDEDDESSDGGEFGIGAAKVSPWGVAKILLAGIVCGGGIAAMHYVGQVSINSVPRVTNDWYMVLISVLIAMACVSVGLYILFVIFRPKLQHSWYKRVIVAAILAVGVTLMHFVALLGTHYWARTGADLRTGSDNGTKTLIIVLICVVAPVCCILLLVFAFLGQQRALHQRAARHRIILSTAIFDQQGLLLVHPDSGLLPSAKIYPSKQNEPEKFNVFQVLSSGNRMRLEASKLKLQRSDPAFVAFLKMSWNWRTLKTPSAGAGGAIAEDLTSGPGSVSRLGEEERDVGTTTRMSEADDEMTSSEAELMRRSVLSFEMAGEEIASELTGTPNLKALGVLYDSILKIGHYQVSSKTSGDQFTVTQGQMLVLARRLKNNAEREALVARGYVFAEPAAVARVTSNAYAVPNERVFDHFRNVYRFTRFGVVKRLDRGRLYGGLLMLQALPGEGLHVVVDERQHHSLPMTDLAALVDPKADRTRFASSSLPTTTIDNVVASLQEIAGQSLLDLINAPSKGDAASELRGYIVKTLKPHLERVLSAETLDFLLSRLHVAPSIIPLSSRHGPTYGSEGLLKDSYLLCLKAVIPSSVSLPGHRLNWLPFPLYQAQADCVTRASGSASGGPRPNTGGSGVESGRFGAWSSNHSDRSGGRKGSVIEWSDSGDHAMFPTSSAAPFATSKGESSLHPLAQRVVGPSGQRGSTYSQSSTNEDDEDDTGSQPPRSTVGVSPELPEAVPPYSPDWIVGLIRSTVSAPGQHLWHWDVPHRPKGEKPQPRRST</sequence>
<keyword evidence="2" id="KW-0812">Transmembrane</keyword>
<protein>
    <recommendedName>
        <fullName evidence="3">MHYT domain-containing protein</fullName>
    </recommendedName>
</protein>